<sequence>MNFFRYLGLIHPENELSPRNAHTVSGAGRGSKPIVTCAYYTCRRSAVQFRRHESRGKRPGLGRGLGAEAARVTADVSARTPPPAARRPPPPHAARRTPHECKRNASRSSLVVVIVSP</sequence>
<keyword evidence="3" id="KW-1185">Reference proteome</keyword>
<accession>A0A4C1VPW3</accession>
<evidence type="ECO:0000313" key="2">
    <source>
        <dbReference type="EMBL" id="GBP39805.1"/>
    </source>
</evidence>
<name>A0A4C1VPW3_EUMVA</name>
<protein>
    <submittedName>
        <fullName evidence="2">Uncharacterized protein</fullName>
    </submittedName>
</protein>
<dbReference type="AlphaFoldDB" id="A0A4C1VPW3"/>
<gene>
    <name evidence="2" type="ORF">EVAR_88306_1</name>
</gene>
<dbReference type="EMBL" id="BGZK01000371">
    <property type="protein sequence ID" value="GBP39805.1"/>
    <property type="molecule type" value="Genomic_DNA"/>
</dbReference>
<reference evidence="2 3" key="1">
    <citation type="journal article" date="2019" name="Commun. Biol.">
        <title>The bagworm genome reveals a unique fibroin gene that provides high tensile strength.</title>
        <authorList>
            <person name="Kono N."/>
            <person name="Nakamura H."/>
            <person name="Ohtoshi R."/>
            <person name="Tomita M."/>
            <person name="Numata K."/>
            <person name="Arakawa K."/>
        </authorList>
    </citation>
    <scope>NUCLEOTIDE SEQUENCE [LARGE SCALE GENOMIC DNA]</scope>
</reference>
<evidence type="ECO:0000313" key="3">
    <source>
        <dbReference type="Proteomes" id="UP000299102"/>
    </source>
</evidence>
<dbReference type="Proteomes" id="UP000299102">
    <property type="component" value="Unassembled WGS sequence"/>
</dbReference>
<proteinExistence type="predicted"/>
<feature type="region of interest" description="Disordered" evidence="1">
    <location>
        <begin position="51"/>
        <end position="108"/>
    </location>
</feature>
<organism evidence="2 3">
    <name type="scientific">Eumeta variegata</name>
    <name type="common">Bagworm moth</name>
    <name type="synonym">Eumeta japonica</name>
    <dbReference type="NCBI Taxonomy" id="151549"/>
    <lineage>
        <taxon>Eukaryota</taxon>
        <taxon>Metazoa</taxon>
        <taxon>Ecdysozoa</taxon>
        <taxon>Arthropoda</taxon>
        <taxon>Hexapoda</taxon>
        <taxon>Insecta</taxon>
        <taxon>Pterygota</taxon>
        <taxon>Neoptera</taxon>
        <taxon>Endopterygota</taxon>
        <taxon>Lepidoptera</taxon>
        <taxon>Glossata</taxon>
        <taxon>Ditrysia</taxon>
        <taxon>Tineoidea</taxon>
        <taxon>Psychidae</taxon>
        <taxon>Oiketicinae</taxon>
        <taxon>Eumeta</taxon>
    </lineage>
</organism>
<comment type="caution">
    <text evidence="2">The sequence shown here is derived from an EMBL/GenBank/DDBJ whole genome shotgun (WGS) entry which is preliminary data.</text>
</comment>
<evidence type="ECO:0000256" key="1">
    <source>
        <dbReference type="SAM" id="MobiDB-lite"/>
    </source>
</evidence>
<feature type="compositionally biased region" description="Pro residues" evidence="1">
    <location>
        <begin position="80"/>
        <end position="92"/>
    </location>
</feature>